<dbReference type="OrthoDB" id="5291055at2759"/>
<comment type="caution">
    <text evidence="1">The sequence shown here is derived from an EMBL/GenBank/DDBJ whole genome shotgun (WGS) entry which is preliminary data.</text>
</comment>
<dbReference type="RefSeq" id="XP_041187137.1">
    <property type="nucleotide sequence ID" value="XM_041337079.1"/>
</dbReference>
<evidence type="ECO:0000313" key="2">
    <source>
        <dbReference type="Proteomes" id="UP000807769"/>
    </source>
</evidence>
<dbReference type="AlphaFoldDB" id="A0A9P7J6I1"/>
<organism evidence="1 2">
    <name type="scientific">Suillus subaureus</name>
    <dbReference type="NCBI Taxonomy" id="48587"/>
    <lineage>
        <taxon>Eukaryota</taxon>
        <taxon>Fungi</taxon>
        <taxon>Dikarya</taxon>
        <taxon>Basidiomycota</taxon>
        <taxon>Agaricomycotina</taxon>
        <taxon>Agaricomycetes</taxon>
        <taxon>Agaricomycetidae</taxon>
        <taxon>Boletales</taxon>
        <taxon>Suillineae</taxon>
        <taxon>Suillaceae</taxon>
        <taxon>Suillus</taxon>
    </lineage>
</organism>
<accession>A0A9P7J6I1</accession>
<evidence type="ECO:0000313" key="1">
    <source>
        <dbReference type="EMBL" id="KAG1805215.1"/>
    </source>
</evidence>
<dbReference type="GeneID" id="64631095"/>
<protein>
    <submittedName>
        <fullName evidence="1">Uncharacterized protein</fullName>
    </submittedName>
</protein>
<proteinExistence type="predicted"/>
<reference evidence="1" key="1">
    <citation type="journal article" date="2020" name="New Phytol.">
        <title>Comparative genomics reveals dynamic genome evolution in host specialist ectomycorrhizal fungi.</title>
        <authorList>
            <person name="Lofgren L.A."/>
            <person name="Nguyen N.H."/>
            <person name="Vilgalys R."/>
            <person name="Ruytinx J."/>
            <person name="Liao H.L."/>
            <person name="Branco S."/>
            <person name="Kuo A."/>
            <person name="LaButti K."/>
            <person name="Lipzen A."/>
            <person name="Andreopoulos W."/>
            <person name="Pangilinan J."/>
            <person name="Riley R."/>
            <person name="Hundley H."/>
            <person name="Na H."/>
            <person name="Barry K."/>
            <person name="Grigoriev I.V."/>
            <person name="Stajich J.E."/>
            <person name="Kennedy P.G."/>
        </authorList>
    </citation>
    <scope>NUCLEOTIDE SEQUENCE</scope>
    <source>
        <strain evidence="1">MN1</strain>
    </source>
</reference>
<name>A0A9P7J6I1_9AGAM</name>
<sequence>MLVPTRNGTSWLMVLWPTKTPTTASPRLSVGSWQSAIQHMFNTLKDLNQFRSLQPIEDSRDTIEFQLFPSTTNPAIFQQYVLFALALLSSAIRVSTTYYTNRIAELQNATLDDLRQFIAPHPHEAFRYCTLFSGKTHDADAKRNEQRLLPAEWAQEAEEARRRAANSTPLPIVEIPCDRALVFMYSLSVRIDVAKLAVYSHRRFRNHHAFTVSFTRTFAKGFLSLLCHRLFPSTFSQGFPPVRRAFAGTHSSFLRINISAPGLRLSSGFSRVSKTSF</sequence>
<gene>
    <name evidence="1" type="ORF">BJ212DRAFT_1392812</name>
</gene>
<dbReference type="EMBL" id="JABBWG010000055">
    <property type="protein sequence ID" value="KAG1805215.1"/>
    <property type="molecule type" value="Genomic_DNA"/>
</dbReference>
<keyword evidence="2" id="KW-1185">Reference proteome</keyword>
<dbReference type="Proteomes" id="UP000807769">
    <property type="component" value="Unassembled WGS sequence"/>
</dbReference>